<keyword evidence="1" id="KW-1133">Transmembrane helix</keyword>
<comment type="caution">
    <text evidence="2">The sequence shown here is derived from an EMBL/GenBank/DDBJ whole genome shotgun (WGS) entry which is preliminary data.</text>
</comment>
<name>A0AAV7EHX0_ARIFI</name>
<accession>A0AAV7EHX0</accession>
<keyword evidence="1" id="KW-0812">Transmembrane</keyword>
<reference evidence="2 3" key="1">
    <citation type="submission" date="2021-07" db="EMBL/GenBank/DDBJ databases">
        <title>The Aristolochia fimbriata genome: insights into angiosperm evolution, floral development and chemical biosynthesis.</title>
        <authorList>
            <person name="Jiao Y."/>
        </authorList>
    </citation>
    <scope>NUCLEOTIDE SEQUENCE [LARGE SCALE GENOMIC DNA]</scope>
    <source>
        <strain evidence="2">IBCAS-2021</strain>
        <tissue evidence="2">Leaf</tissue>
    </source>
</reference>
<gene>
    <name evidence="2" type="ORF">H6P81_013444</name>
</gene>
<evidence type="ECO:0000313" key="3">
    <source>
        <dbReference type="Proteomes" id="UP000825729"/>
    </source>
</evidence>
<sequence>MASRLTRYWRTMANQVGTRSFTTSTAPKMKALPATPQDMMNADRGRSSKVMLKGEFFPVYVALGMICVSLSLGILTAKQELLYSPNVFLSKKRRESVPEVEDPDYVVDEVDKLIHRSLFRKVAHVRDGDRSRGVADSHNRDVLTASKKMETLKSVGVDLAAH</sequence>
<evidence type="ECO:0000256" key="1">
    <source>
        <dbReference type="SAM" id="Phobius"/>
    </source>
</evidence>
<dbReference type="Proteomes" id="UP000825729">
    <property type="component" value="Unassembled WGS sequence"/>
</dbReference>
<feature type="transmembrane region" description="Helical" evidence="1">
    <location>
        <begin position="56"/>
        <end position="77"/>
    </location>
</feature>
<dbReference type="EMBL" id="JAINDJ010000005">
    <property type="protein sequence ID" value="KAG9447316.1"/>
    <property type="molecule type" value="Genomic_DNA"/>
</dbReference>
<organism evidence="2 3">
    <name type="scientific">Aristolochia fimbriata</name>
    <name type="common">White veined hardy Dutchman's pipe vine</name>
    <dbReference type="NCBI Taxonomy" id="158543"/>
    <lineage>
        <taxon>Eukaryota</taxon>
        <taxon>Viridiplantae</taxon>
        <taxon>Streptophyta</taxon>
        <taxon>Embryophyta</taxon>
        <taxon>Tracheophyta</taxon>
        <taxon>Spermatophyta</taxon>
        <taxon>Magnoliopsida</taxon>
        <taxon>Magnoliidae</taxon>
        <taxon>Piperales</taxon>
        <taxon>Aristolochiaceae</taxon>
        <taxon>Aristolochia</taxon>
    </lineage>
</organism>
<dbReference type="PANTHER" id="PTHR33919:SF11">
    <property type="entry name" value="EXPRESSED PROTEIN"/>
    <property type="match status" value="1"/>
</dbReference>
<keyword evidence="3" id="KW-1185">Reference proteome</keyword>
<evidence type="ECO:0000313" key="2">
    <source>
        <dbReference type="EMBL" id="KAG9447316.1"/>
    </source>
</evidence>
<proteinExistence type="predicted"/>
<keyword evidence="1" id="KW-0472">Membrane</keyword>
<dbReference type="PANTHER" id="PTHR33919">
    <property type="entry name" value="OS09G0127700 PROTEIN"/>
    <property type="match status" value="1"/>
</dbReference>
<dbReference type="AlphaFoldDB" id="A0AAV7EHX0"/>
<protein>
    <submittedName>
        <fullName evidence="2">Uncharacterized protein</fullName>
    </submittedName>
</protein>